<accession>A0A182QPQ1</accession>
<dbReference type="Proteomes" id="UP000075886">
    <property type="component" value="Unassembled WGS sequence"/>
</dbReference>
<proteinExistence type="predicted"/>
<keyword evidence="3" id="KW-1185">Reference proteome</keyword>
<dbReference type="EMBL" id="AXCN02002439">
    <property type="status" value="NOT_ANNOTATED_CDS"/>
    <property type="molecule type" value="Genomic_DNA"/>
</dbReference>
<reference evidence="3" key="1">
    <citation type="submission" date="2014-01" db="EMBL/GenBank/DDBJ databases">
        <title>The Genome Sequence of Anopheles farauti FAR1 (V2).</title>
        <authorList>
            <consortium name="The Broad Institute Genomics Platform"/>
            <person name="Neafsey D.E."/>
            <person name="Besansky N."/>
            <person name="Howell P."/>
            <person name="Walton C."/>
            <person name="Young S.K."/>
            <person name="Zeng Q."/>
            <person name="Gargeya S."/>
            <person name="Fitzgerald M."/>
            <person name="Haas B."/>
            <person name="Abouelleil A."/>
            <person name="Allen A.W."/>
            <person name="Alvarado L."/>
            <person name="Arachchi H.M."/>
            <person name="Berlin A.M."/>
            <person name="Chapman S.B."/>
            <person name="Gainer-Dewar J."/>
            <person name="Goldberg J."/>
            <person name="Griggs A."/>
            <person name="Gujja S."/>
            <person name="Hansen M."/>
            <person name="Howarth C."/>
            <person name="Imamovic A."/>
            <person name="Ireland A."/>
            <person name="Larimer J."/>
            <person name="McCowan C."/>
            <person name="Murphy C."/>
            <person name="Pearson M."/>
            <person name="Poon T.W."/>
            <person name="Priest M."/>
            <person name="Roberts A."/>
            <person name="Saif S."/>
            <person name="Shea T."/>
            <person name="Sisk P."/>
            <person name="Sykes S."/>
            <person name="Wortman J."/>
            <person name="Nusbaum C."/>
            <person name="Birren B."/>
        </authorList>
    </citation>
    <scope>NUCLEOTIDE SEQUENCE [LARGE SCALE GENOMIC DNA]</scope>
    <source>
        <strain evidence="3">FAR1</strain>
    </source>
</reference>
<protein>
    <submittedName>
        <fullName evidence="2">Uncharacterized protein</fullName>
    </submittedName>
</protein>
<feature type="region of interest" description="Disordered" evidence="1">
    <location>
        <begin position="94"/>
        <end position="115"/>
    </location>
</feature>
<reference evidence="2" key="2">
    <citation type="submission" date="2020-05" db="UniProtKB">
        <authorList>
            <consortium name="EnsemblMetazoa"/>
        </authorList>
    </citation>
    <scope>IDENTIFICATION</scope>
    <source>
        <strain evidence="2">FAR1</strain>
    </source>
</reference>
<evidence type="ECO:0000256" key="1">
    <source>
        <dbReference type="SAM" id="MobiDB-lite"/>
    </source>
</evidence>
<dbReference type="VEuPathDB" id="VectorBase:AFAF014390"/>
<dbReference type="EnsemblMetazoa" id="AFAF014390-RA">
    <property type="protein sequence ID" value="AFAF014390-PA"/>
    <property type="gene ID" value="AFAF014390"/>
</dbReference>
<evidence type="ECO:0000313" key="2">
    <source>
        <dbReference type="EnsemblMetazoa" id="AFAF014390-PA"/>
    </source>
</evidence>
<organism evidence="2 3">
    <name type="scientific">Anopheles farauti</name>
    <dbReference type="NCBI Taxonomy" id="69004"/>
    <lineage>
        <taxon>Eukaryota</taxon>
        <taxon>Metazoa</taxon>
        <taxon>Ecdysozoa</taxon>
        <taxon>Arthropoda</taxon>
        <taxon>Hexapoda</taxon>
        <taxon>Insecta</taxon>
        <taxon>Pterygota</taxon>
        <taxon>Neoptera</taxon>
        <taxon>Endopterygota</taxon>
        <taxon>Diptera</taxon>
        <taxon>Nematocera</taxon>
        <taxon>Culicoidea</taxon>
        <taxon>Culicidae</taxon>
        <taxon>Anophelinae</taxon>
        <taxon>Anopheles</taxon>
    </lineage>
</organism>
<evidence type="ECO:0000313" key="3">
    <source>
        <dbReference type="Proteomes" id="UP000075886"/>
    </source>
</evidence>
<dbReference type="AlphaFoldDB" id="A0A182QPQ1"/>
<name>A0A182QPQ1_9DIPT</name>
<sequence length="175" mass="18946">MAALMVVAGVAAAGTAAAAAAVAVPGVAAVLVTAVVSSSTTTPRMMLMWTSLLRLRWTVLVFFLYRAFTLGLSGAAEAQQAAPLRMCVSERATRTSGTNDGSVHESETPARSAVSLAQPTQHQHITMRDHFYARWRFWAQISELLRLSIVSCLCRVQELALNTRTTFLEGTFCKR</sequence>